<dbReference type="FunFam" id="3.80.10.10:FF:000111">
    <property type="entry name" value="LRR receptor-like serine/threonine-protein kinase ERECTA"/>
    <property type="match status" value="1"/>
</dbReference>
<evidence type="ECO:0000256" key="12">
    <source>
        <dbReference type="SAM" id="Phobius"/>
    </source>
</evidence>
<evidence type="ECO:0000256" key="4">
    <source>
        <dbReference type="ARBA" id="ARBA00022614"/>
    </source>
</evidence>
<dbReference type="FunFam" id="3.80.10.10:FF:000095">
    <property type="entry name" value="LRR receptor-like serine/threonine-protein kinase GSO1"/>
    <property type="match status" value="2"/>
</dbReference>
<dbReference type="Proteomes" id="UP001359559">
    <property type="component" value="Unassembled WGS sequence"/>
</dbReference>
<evidence type="ECO:0000313" key="15">
    <source>
        <dbReference type="EMBL" id="KAK7279874.1"/>
    </source>
</evidence>
<dbReference type="InterPro" id="IPR032675">
    <property type="entry name" value="LRR_dom_sf"/>
</dbReference>
<proteinExistence type="inferred from homology"/>
<organism evidence="15 16">
    <name type="scientific">Clitoria ternatea</name>
    <name type="common">Butterfly pea</name>
    <dbReference type="NCBI Taxonomy" id="43366"/>
    <lineage>
        <taxon>Eukaryota</taxon>
        <taxon>Viridiplantae</taxon>
        <taxon>Streptophyta</taxon>
        <taxon>Embryophyta</taxon>
        <taxon>Tracheophyta</taxon>
        <taxon>Spermatophyta</taxon>
        <taxon>Magnoliopsida</taxon>
        <taxon>eudicotyledons</taxon>
        <taxon>Gunneridae</taxon>
        <taxon>Pentapetalae</taxon>
        <taxon>rosids</taxon>
        <taxon>fabids</taxon>
        <taxon>Fabales</taxon>
        <taxon>Fabaceae</taxon>
        <taxon>Papilionoideae</taxon>
        <taxon>50 kb inversion clade</taxon>
        <taxon>NPAAA clade</taxon>
        <taxon>indigoferoid/millettioid clade</taxon>
        <taxon>Phaseoleae</taxon>
        <taxon>Clitoria</taxon>
    </lineage>
</organism>
<keyword evidence="5 12" id="KW-0812">Transmembrane</keyword>
<sequence length="917" mass="103350">MRRVICFLSERNCKCLYVLILEYRWTYHNAHVNIKCLHVIDDITFHLLNYLTMDVSPSNTISILVCLICSMMMFNTVTCSNVKDRNTLLNFKKGVIDPSGFLASWFPENDCCEWTGVKCDNITGRVTQINLPCDMDDNSHCLTGQFSLSLLELDFLNYLDFSNNQFQGIQYDLQSGNSSNLLFLDLSYNYITIDHIHWLSRFSSLQYLDLSGVYFDKEINWLHSVTMLPSLSELYLEGCDLENVYPSLGYANFSSLQVLSLGYNNFGSELPSWLFNLSCDISHIDLQKSNIHSQLPKTLPNLGSIKSLILSQNYLKGHIPDWFGQLEYLQVLRLSENYFSGPIPESLGNISSLVVLNLYLNELSGNLPESLGGLINLQRLVVDDNYLTGIVSEKNLISLSNLKFFFLRSPALIIDFDPKWVPPFQLHTIELGYVSGQLPSWLFTQSSLKSLMITDSNASFEPLDRFWNFSTQIEFLSLTNNTINGDMSNVLLNSTVTWLTSNNLRGGLPRLSPHVAVLNLANNSLSGPISPLLCHNMKKGSKLRYLEMAYNRLSGELTDCWNDWKYLAHVGLGNNNLIGKIPHSIGSLSNLLALNLNDNKLLGEVPLALKNCQKLLILDLSNNSFSGAIPTWIAQSVRALILRSNHFTGYIPTQICQLNSLMVMDFANNKLSGPIPTCFHNITTLLSDYASAYYVGITIQSENIDQKFDFSLTMFMKGNKYVYGNLMNAIDLSSNNLSRSVPLDMFMLTGLQSLNLSRNQLVGTIPDEIGDMKQLESIDLSYNHFSGKIPQSMSSLHYLGALDLSFNNFVGKIPSGTQLQGFTNVSYMGNHELCGPPLTKVCPQNANPHSTNQMRKEEEEEDESEVYSCFYMGLGIGFAVGYLIVVGVIFFNTRCRHAYFKFLHQLYANVVQKTYSC</sequence>
<keyword evidence="16" id="KW-1185">Reference proteome</keyword>
<evidence type="ECO:0000256" key="7">
    <source>
        <dbReference type="ARBA" id="ARBA00022737"/>
    </source>
</evidence>
<dbReference type="Pfam" id="PF23598">
    <property type="entry name" value="LRR_14"/>
    <property type="match status" value="1"/>
</dbReference>
<evidence type="ECO:0000256" key="5">
    <source>
        <dbReference type="ARBA" id="ARBA00022692"/>
    </source>
</evidence>
<feature type="transmembrane region" description="Helical" evidence="12">
    <location>
        <begin position="870"/>
        <end position="891"/>
    </location>
</feature>
<dbReference type="InterPro" id="IPR055414">
    <property type="entry name" value="LRR_R13L4/SHOC2-like"/>
</dbReference>
<dbReference type="InterPro" id="IPR001611">
    <property type="entry name" value="Leu-rich_rpt"/>
</dbReference>
<evidence type="ECO:0000256" key="3">
    <source>
        <dbReference type="ARBA" id="ARBA00022475"/>
    </source>
</evidence>
<evidence type="ECO:0000256" key="9">
    <source>
        <dbReference type="ARBA" id="ARBA00023136"/>
    </source>
</evidence>
<dbReference type="SUPFAM" id="SSF52058">
    <property type="entry name" value="L domain-like"/>
    <property type="match status" value="2"/>
</dbReference>
<dbReference type="InterPro" id="IPR046956">
    <property type="entry name" value="RLP23-like"/>
</dbReference>
<keyword evidence="11" id="KW-0325">Glycoprotein</keyword>
<comment type="similarity">
    <text evidence="2">Belongs to the RLP family.</text>
</comment>
<keyword evidence="8 12" id="KW-1133">Transmembrane helix</keyword>
<evidence type="ECO:0000256" key="10">
    <source>
        <dbReference type="ARBA" id="ARBA00023170"/>
    </source>
</evidence>
<keyword evidence="10" id="KW-0675">Receptor</keyword>
<evidence type="ECO:0000256" key="11">
    <source>
        <dbReference type="ARBA" id="ARBA00023180"/>
    </source>
</evidence>
<dbReference type="Pfam" id="PF08263">
    <property type="entry name" value="LRRNT_2"/>
    <property type="match status" value="1"/>
</dbReference>
<accession>A0AAN9FQW8</accession>
<comment type="caution">
    <text evidence="15">The sequence shown here is derived from an EMBL/GenBank/DDBJ whole genome shotgun (WGS) entry which is preliminary data.</text>
</comment>
<evidence type="ECO:0008006" key="17">
    <source>
        <dbReference type="Google" id="ProtNLM"/>
    </source>
</evidence>
<dbReference type="PANTHER" id="PTHR48063:SF52">
    <property type="entry name" value="LRR RECEPTOR-LIKE KINASE FAMILY PROTEIN"/>
    <property type="match status" value="1"/>
</dbReference>
<keyword evidence="9 12" id="KW-0472">Membrane</keyword>
<dbReference type="InterPro" id="IPR013210">
    <property type="entry name" value="LRR_N_plant-typ"/>
</dbReference>
<gene>
    <name evidence="15" type="ORF">RJT34_24933</name>
</gene>
<evidence type="ECO:0000256" key="1">
    <source>
        <dbReference type="ARBA" id="ARBA00004251"/>
    </source>
</evidence>
<evidence type="ECO:0000256" key="2">
    <source>
        <dbReference type="ARBA" id="ARBA00009592"/>
    </source>
</evidence>
<protein>
    <recommendedName>
        <fullName evidence="17">Leucine-rich repeat-containing N-terminal plant-type domain-containing protein</fullName>
    </recommendedName>
</protein>
<dbReference type="SMART" id="SM00369">
    <property type="entry name" value="LRR_TYP"/>
    <property type="match status" value="5"/>
</dbReference>
<evidence type="ECO:0000256" key="8">
    <source>
        <dbReference type="ARBA" id="ARBA00022989"/>
    </source>
</evidence>
<dbReference type="AlphaFoldDB" id="A0AAN9FQW8"/>
<evidence type="ECO:0000256" key="6">
    <source>
        <dbReference type="ARBA" id="ARBA00022729"/>
    </source>
</evidence>
<dbReference type="EMBL" id="JAYKXN010000006">
    <property type="protein sequence ID" value="KAK7279874.1"/>
    <property type="molecule type" value="Genomic_DNA"/>
</dbReference>
<dbReference type="Pfam" id="PF00560">
    <property type="entry name" value="LRR_1"/>
    <property type="match status" value="4"/>
</dbReference>
<evidence type="ECO:0000259" key="14">
    <source>
        <dbReference type="Pfam" id="PF23598"/>
    </source>
</evidence>
<dbReference type="GO" id="GO:0005886">
    <property type="term" value="C:plasma membrane"/>
    <property type="evidence" value="ECO:0007669"/>
    <property type="project" value="UniProtKB-SubCell"/>
</dbReference>
<feature type="domain" description="Disease resistance R13L4/SHOC-2-like LRR" evidence="14">
    <location>
        <begin position="214"/>
        <end position="451"/>
    </location>
</feature>
<evidence type="ECO:0000259" key="13">
    <source>
        <dbReference type="Pfam" id="PF08263"/>
    </source>
</evidence>
<keyword evidence="6" id="KW-0732">Signal</keyword>
<keyword evidence="3" id="KW-1003">Cell membrane</keyword>
<comment type="subcellular location">
    <subcellularLocation>
        <location evidence="1">Cell membrane</location>
        <topology evidence="1">Single-pass type I membrane protein</topology>
    </subcellularLocation>
</comment>
<dbReference type="PANTHER" id="PTHR48063">
    <property type="entry name" value="LRR RECEPTOR-LIKE KINASE"/>
    <property type="match status" value="1"/>
</dbReference>
<reference evidence="15 16" key="1">
    <citation type="submission" date="2024-01" db="EMBL/GenBank/DDBJ databases">
        <title>The genomes of 5 underutilized Papilionoideae crops provide insights into root nodulation and disease resistance.</title>
        <authorList>
            <person name="Yuan L."/>
        </authorList>
    </citation>
    <scope>NUCLEOTIDE SEQUENCE [LARGE SCALE GENOMIC DNA]</scope>
    <source>
        <strain evidence="15">LY-2023</strain>
        <tissue evidence="15">Leaf</tissue>
    </source>
</reference>
<dbReference type="Gene3D" id="3.80.10.10">
    <property type="entry name" value="Ribonuclease Inhibitor"/>
    <property type="match status" value="4"/>
</dbReference>
<name>A0AAN9FQW8_CLITE</name>
<keyword evidence="4" id="KW-0433">Leucine-rich repeat</keyword>
<evidence type="ECO:0000313" key="16">
    <source>
        <dbReference type="Proteomes" id="UP001359559"/>
    </source>
</evidence>
<dbReference type="InterPro" id="IPR003591">
    <property type="entry name" value="Leu-rich_rpt_typical-subtyp"/>
</dbReference>
<keyword evidence="7" id="KW-0677">Repeat</keyword>
<feature type="domain" description="Leucine-rich repeat-containing N-terminal plant-type" evidence="13">
    <location>
        <begin position="84"/>
        <end position="120"/>
    </location>
</feature>